<proteinExistence type="predicted"/>
<evidence type="ECO:0000313" key="6">
    <source>
        <dbReference type="Proteomes" id="UP000019487"/>
    </source>
</evidence>
<dbReference type="AlphaFoldDB" id="W9C3K7"/>
<evidence type="ECO:0000313" key="5">
    <source>
        <dbReference type="EMBL" id="ESZ90461.1"/>
    </source>
</evidence>
<evidence type="ECO:0000256" key="2">
    <source>
        <dbReference type="ARBA" id="ARBA00022946"/>
    </source>
</evidence>
<reference evidence="5 6" key="1">
    <citation type="journal article" date="2014" name="Genome Announc.">
        <title>Draft genome sequence of Sclerotinia borealis, a psychrophilic plant pathogenic fungus.</title>
        <authorList>
            <person name="Mardanov A.V."/>
            <person name="Beletsky A.V."/>
            <person name="Kadnikov V.V."/>
            <person name="Ignatov A.N."/>
            <person name="Ravin N.V."/>
        </authorList>
    </citation>
    <scope>NUCLEOTIDE SEQUENCE [LARGE SCALE GENOMIC DNA]</scope>
    <source>
        <strain evidence="6">F-4157</strain>
    </source>
</reference>
<dbReference type="Pfam" id="PF12921">
    <property type="entry name" value="ATP13"/>
    <property type="match status" value="1"/>
</dbReference>
<evidence type="ECO:0000256" key="3">
    <source>
        <dbReference type="ARBA" id="ARBA00023128"/>
    </source>
</evidence>
<dbReference type="OrthoDB" id="185373at2759"/>
<dbReference type="STRING" id="1432307.W9C3K7"/>
<dbReference type="HOGENOM" id="CLU_368876_0_0_1"/>
<sequence length="755" mass="88886">MGPFLRGVETRKSIIATRLSAHSNTEFGTKYNGKRWFSENKNQKNTGSQEETGINRLNEGDEGTNNALQAPLKQLYWQRFTIRNKRSNAKTFFKTPSWMKMSWNKEENLKEWWSSKHATEKSQSQEAYGDIYPLEIPTSINEQDETSDSSDMVSLIRRVGVGLPLNLTQRRILLKEAKMVVGYKDVLRAVQIRDPHELLKVLVKLSEVDNYHVNYSPLLEIPPNTFSEIMRLMDPKYFFGRHRSLLKDFRHEDLLEMRIDTVDYNGTHRAYTVYLWHLHRIIMKRQQRHPLHLSEYKMLLKAAKFTGNQAVADLTWKALLSNRHQVTQARRVLPDVECFNYYMATMCWSDVLSPFHSERLRVVPHYKELRQLDVIPYALNRHRLGPDNGIGISVSRLFREMVAIGLMGDEETFCLLMVSASREGDLKTAETILKRVWNIDTESNNSVNSKLDILLPDSPLYPSKRLFRTITHIYCINNDLPMALRVSDHVSRKYSIKIPLETWQDIIEWTAVFAKKRGSALYRERGFDEGILPPAGMNDVWRNMISEPYNIRPTLPMYNIYIRNLLSRRQIGEAQGQIAEARRLHYKLAREVHRYRILYENSLMRRNPDSAVTNIRQRNFTFQRLRLRTSRMYMRQWINTLIHRPAEYLSKYHVNWAVQEIPTIIKNYKSFLRGTIAYQTYTGHVQLKTGTPQATKFRIWRRRYGNTGPRKRRLRRSLKKLLMRKEFRYNRNRTAAGGKFQLAAKIVQNHRAGVE</sequence>
<gene>
    <name evidence="5" type="ORF">SBOR_9155</name>
</gene>
<accession>W9C3K7</accession>
<organism evidence="5 6">
    <name type="scientific">Sclerotinia borealis (strain F-4128)</name>
    <dbReference type="NCBI Taxonomy" id="1432307"/>
    <lineage>
        <taxon>Eukaryota</taxon>
        <taxon>Fungi</taxon>
        <taxon>Dikarya</taxon>
        <taxon>Ascomycota</taxon>
        <taxon>Pezizomycotina</taxon>
        <taxon>Leotiomycetes</taxon>
        <taxon>Helotiales</taxon>
        <taxon>Sclerotiniaceae</taxon>
        <taxon>Sclerotinia</taxon>
    </lineage>
</organism>
<evidence type="ECO:0008006" key="7">
    <source>
        <dbReference type="Google" id="ProtNLM"/>
    </source>
</evidence>
<feature type="region of interest" description="Disordered" evidence="4">
    <location>
        <begin position="38"/>
        <end position="64"/>
    </location>
</feature>
<evidence type="ECO:0000256" key="1">
    <source>
        <dbReference type="ARBA" id="ARBA00004173"/>
    </source>
</evidence>
<evidence type="ECO:0000256" key="4">
    <source>
        <dbReference type="SAM" id="MobiDB-lite"/>
    </source>
</evidence>
<keyword evidence="3" id="KW-0496">Mitochondrion</keyword>
<dbReference type="InterPro" id="IPR024319">
    <property type="entry name" value="ATPase_expression_mit"/>
</dbReference>
<dbReference type="Proteomes" id="UP000019487">
    <property type="component" value="Unassembled WGS sequence"/>
</dbReference>
<protein>
    <recommendedName>
        <fullName evidence="7">Pentatricopeptide repeat domain-containing protein</fullName>
    </recommendedName>
</protein>
<comment type="subcellular location">
    <subcellularLocation>
        <location evidence="1">Mitochondrion</location>
    </subcellularLocation>
</comment>
<keyword evidence="2" id="KW-0809">Transit peptide</keyword>
<keyword evidence="6" id="KW-1185">Reference proteome</keyword>
<feature type="compositionally biased region" description="Polar residues" evidence="4">
    <location>
        <begin position="43"/>
        <end position="52"/>
    </location>
</feature>
<comment type="caution">
    <text evidence="5">The sequence shown here is derived from an EMBL/GenBank/DDBJ whole genome shotgun (WGS) entry which is preliminary data.</text>
</comment>
<dbReference type="EMBL" id="AYSA01000626">
    <property type="protein sequence ID" value="ESZ90461.1"/>
    <property type="molecule type" value="Genomic_DNA"/>
</dbReference>
<dbReference type="GO" id="GO:0005739">
    <property type="term" value="C:mitochondrion"/>
    <property type="evidence" value="ECO:0007669"/>
    <property type="project" value="UniProtKB-SubCell"/>
</dbReference>
<name>W9C3K7_SCLBF</name>